<proteinExistence type="predicted"/>
<dbReference type="OrthoDB" id="5296182at2"/>
<reference evidence="1 2" key="1">
    <citation type="submission" date="2019-09" db="EMBL/GenBank/DDBJ databases">
        <title>Whole-genome sequence of the purple sulfur bacterium Thiohalocapsa marina DSM 19078.</title>
        <authorList>
            <person name="Kyndt J.A."/>
            <person name="Meyer T.E."/>
        </authorList>
    </citation>
    <scope>NUCLEOTIDE SEQUENCE [LARGE SCALE GENOMIC DNA]</scope>
    <source>
        <strain evidence="1 2">DSM 19078</strain>
    </source>
</reference>
<dbReference type="Proteomes" id="UP000322981">
    <property type="component" value="Unassembled WGS sequence"/>
</dbReference>
<evidence type="ECO:0000313" key="1">
    <source>
        <dbReference type="EMBL" id="KAA6182036.1"/>
    </source>
</evidence>
<accession>A0A5M8FEB5</accession>
<organism evidence="1 2">
    <name type="scientific">Thiohalocapsa marina</name>
    <dbReference type="NCBI Taxonomy" id="424902"/>
    <lineage>
        <taxon>Bacteria</taxon>
        <taxon>Pseudomonadati</taxon>
        <taxon>Pseudomonadota</taxon>
        <taxon>Gammaproteobacteria</taxon>
        <taxon>Chromatiales</taxon>
        <taxon>Chromatiaceae</taxon>
        <taxon>Thiohalocapsa</taxon>
    </lineage>
</organism>
<evidence type="ECO:0000313" key="2">
    <source>
        <dbReference type="Proteomes" id="UP000322981"/>
    </source>
</evidence>
<name>A0A5M8FEB5_9GAMM</name>
<comment type="caution">
    <text evidence="1">The sequence shown here is derived from an EMBL/GenBank/DDBJ whole genome shotgun (WGS) entry which is preliminary data.</text>
</comment>
<protein>
    <submittedName>
        <fullName evidence="1">DUF2782 domain-containing protein</fullName>
    </submittedName>
</protein>
<dbReference type="Gene3D" id="2.20.130.30">
    <property type="entry name" value="Protein of unknown function DUF2782"/>
    <property type="match status" value="1"/>
</dbReference>
<gene>
    <name evidence="1" type="ORF">F2Q65_18555</name>
</gene>
<sequence length="76" mass="8810">MTAAELAEMEPEVTIIETDTEVVYEYRVKGRLWMVRVQPMVGPPYFLLDVDGDGVLDVQDPRQPQTAVPQWRLFSW</sequence>
<keyword evidence="2" id="KW-1185">Reference proteome</keyword>
<dbReference type="InterPro" id="IPR021357">
    <property type="entry name" value="DUF2782"/>
</dbReference>
<dbReference type="AlphaFoldDB" id="A0A5M8FEB5"/>
<dbReference type="EMBL" id="VWXX01000056">
    <property type="protein sequence ID" value="KAA6182036.1"/>
    <property type="molecule type" value="Genomic_DNA"/>
</dbReference>
<dbReference type="Pfam" id="PF11191">
    <property type="entry name" value="DUF2782"/>
    <property type="match status" value="1"/>
</dbReference>